<dbReference type="GO" id="GO:0043952">
    <property type="term" value="P:protein transport by the Sec complex"/>
    <property type="evidence" value="ECO:0007669"/>
    <property type="project" value="TreeGrafter"/>
</dbReference>
<evidence type="ECO:0000313" key="12">
    <source>
        <dbReference type="EMBL" id="ABC25370.1"/>
    </source>
</evidence>
<dbReference type="AlphaFoldDB" id="Q2PY57"/>
<sequence length="114" mass="11775">MSTLFIILITIVSILLILVILVQSPKGSALGSAFGGGAAAGMLGGVKRTSDFLEKATWVLVSVLFGLVLLMNVMVGGGTAQSLDQESLLNQELDNSAPVFQTPASPIEGLDLSE</sequence>
<comment type="caution">
    <text evidence="10">Lacks conserved residue(s) required for the propagation of feature annotation.</text>
</comment>
<dbReference type="PANTHER" id="PTHR34182">
    <property type="entry name" value="PROTEIN-EXPORT MEMBRANE PROTEIN SECG"/>
    <property type="match status" value="1"/>
</dbReference>
<evidence type="ECO:0000256" key="3">
    <source>
        <dbReference type="ARBA" id="ARBA00022448"/>
    </source>
</evidence>
<protein>
    <recommendedName>
        <fullName evidence="10">Protein-export membrane protein SecG</fullName>
    </recommendedName>
</protein>
<reference evidence="12" key="1">
    <citation type="journal article" date="2006" name="Appl. Environ. Microbiol.">
        <title>Comparative genomics of DNA fragments from six Antarctic marine planktonic bacteria.</title>
        <authorList>
            <person name="Grzymski J.J."/>
            <person name="Carter B.J."/>
            <person name="DeLong E.F."/>
            <person name="Feldman R.A."/>
            <person name="Ghadiri A."/>
            <person name="Murray A.E."/>
        </authorList>
    </citation>
    <scope>NUCLEOTIDE SEQUENCE</scope>
</reference>
<comment type="function">
    <text evidence="10">Involved in protein export. Participates in an early event of protein translocation.</text>
</comment>
<accession>Q2PY57</accession>
<keyword evidence="8 10" id="KW-0811">Translocation</keyword>
<feature type="compositionally biased region" description="Polar residues" evidence="11">
    <location>
        <begin position="94"/>
        <end position="104"/>
    </location>
</feature>
<dbReference type="GO" id="GO:0015450">
    <property type="term" value="F:protein-transporting ATPase activity"/>
    <property type="evidence" value="ECO:0007669"/>
    <property type="project" value="UniProtKB-UniRule"/>
</dbReference>
<name>Q2PY57_9BACT</name>
<dbReference type="PRINTS" id="PR01651">
    <property type="entry name" value="SECGEXPORT"/>
</dbReference>
<proteinExistence type="inferred from homology"/>
<evidence type="ECO:0000256" key="11">
    <source>
        <dbReference type="SAM" id="MobiDB-lite"/>
    </source>
</evidence>
<keyword evidence="6 10" id="KW-0653">Protein transport</keyword>
<evidence type="ECO:0000256" key="5">
    <source>
        <dbReference type="ARBA" id="ARBA00022692"/>
    </source>
</evidence>
<dbReference type="PANTHER" id="PTHR34182:SF1">
    <property type="entry name" value="PROTEIN-EXPORT MEMBRANE PROTEIN SECG"/>
    <property type="match status" value="1"/>
</dbReference>
<dbReference type="NCBIfam" id="TIGR00810">
    <property type="entry name" value="secG"/>
    <property type="match status" value="1"/>
</dbReference>
<dbReference type="GO" id="GO:0005886">
    <property type="term" value="C:plasma membrane"/>
    <property type="evidence" value="ECO:0007669"/>
    <property type="project" value="UniProtKB-SubCell"/>
</dbReference>
<comment type="subcellular location">
    <subcellularLocation>
        <location evidence="1 10">Cell membrane</location>
        <topology evidence="1 10">Multi-pass membrane protein</topology>
    </subcellularLocation>
</comment>
<feature type="region of interest" description="Disordered" evidence="11">
    <location>
        <begin position="94"/>
        <end position="114"/>
    </location>
</feature>
<dbReference type="InterPro" id="IPR004692">
    <property type="entry name" value="SecG"/>
</dbReference>
<dbReference type="Pfam" id="PF03840">
    <property type="entry name" value="SecG"/>
    <property type="match status" value="1"/>
</dbReference>
<keyword evidence="9 10" id="KW-0472">Membrane</keyword>
<evidence type="ECO:0000256" key="9">
    <source>
        <dbReference type="ARBA" id="ARBA00023136"/>
    </source>
</evidence>
<organism evidence="12">
    <name type="scientific">uncultured marine bacterium Ant29B7</name>
    <dbReference type="NCBI Taxonomy" id="360426"/>
    <lineage>
        <taxon>Bacteria</taxon>
        <taxon>environmental samples</taxon>
    </lineage>
</organism>
<evidence type="ECO:0000256" key="2">
    <source>
        <dbReference type="ARBA" id="ARBA00008445"/>
    </source>
</evidence>
<keyword evidence="3 10" id="KW-0813">Transport</keyword>
<evidence type="ECO:0000256" key="1">
    <source>
        <dbReference type="ARBA" id="ARBA00004651"/>
    </source>
</evidence>
<dbReference type="EMBL" id="DQ295240">
    <property type="protein sequence ID" value="ABC25370.1"/>
    <property type="molecule type" value="Genomic_DNA"/>
</dbReference>
<comment type="similarity">
    <text evidence="2 10">Belongs to the SecG family.</text>
</comment>
<evidence type="ECO:0000256" key="7">
    <source>
        <dbReference type="ARBA" id="ARBA00022989"/>
    </source>
</evidence>
<feature type="transmembrane region" description="Helical" evidence="10">
    <location>
        <begin position="56"/>
        <end position="75"/>
    </location>
</feature>
<dbReference type="GO" id="GO:0065002">
    <property type="term" value="P:intracellular protein transmembrane transport"/>
    <property type="evidence" value="ECO:0007669"/>
    <property type="project" value="TreeGrafter"/>
</dbReference>
<keyword evidence="7 10" id="KW-1133">Transmembrane helix</keyword>
<evidence type="ECO:0000256" key="4">
    <source>
        <dbReference type="ARBA" id="ARBA00022475"/>
    </source>
</evidence>
<evidence type="ECO:0000256" key="10">
    <source>
        <dbReference type="RuleBase" id="RU365087"/>
    </source>
</evidence>
<keyword evidence="5 10" id="KW-0812">Transmembrane</keyword>
<evidence type="ECO:0000256" key="8">
    <source>
        <dbReference type="ARBA" id="ARBA00023010"/>
    </source>
</evidence>
<evidence type="ECO:0000256" key="6">
    <source>
        <dbReference type="ARBA" id="ARBA00022927"/>
    </source>
</evidence>
<keyword evidence="4 10" id="KW-1003">Cell membrane</keyword>
<dbReference type="GO" id="GO:0009306">
    <property type="term" value="P:protein secretion"/>
    <property type="evidence" value="ECO:0007669"/>
    <property type="project" value="UniProtKB-UniRule"/>
</dbReference>